<evidence type="ECO:0000256" key="1">
    <source>
        <dbReference type="SAM" id="MobiDB-lite"/>
    </source>
</evidence>
<feature type="compositionally biased region" description="Basic and acidic residues" evidence="1">
    <location>
        <begin position="44"/>
        <end position="56"/>
    </location>
</feature>
<dbReference type="Proteomes" id="UP000275078">
    <property type="component" value="Unassembled WGS sequence"/>
</dbReference>
<keyword evidence="3" id="KW-1185">Reference proteome</keyword>
<protein>
    <recommendedName>
        <fullName evidence="4">Protein kinase domain-containing protein</fullName>
    </recommendedName>
</protein>
<dbReference type="SUPFAM" id="SSF56112">
    <property type="entry name" value="Protein kinase-like (PK-like)"/>
    <property type="match status" value="1"/>
</dbReference>
<reference evidence="2 3" key="1">
    <citation type="journal article" date="2018" name="Nat. Ecol. Evol.">
        <title>Pezizomycetes genomes reveal the molecular basis of ectomycorrhizal truffle lifestyle.</title>
        <authorList>
            <person name="Murat C."/>
            <person name="Payen T."/>
            <person name="Noel B."/>
            <person name="Kuo A."/>
            <person name="Morin E."/>
            <person name="Chen J."/>
            <person name="Kohler A."/>
            <person name="Krizsan K."/>
            <person name="Balestrini R."/>
            <person name="Da Silva C."/>
            <person name="Montanini B."/>
            <person name="Hainaut M."/>
            <person name="Levati E."/>
            <person name="Barry K.W."/>
            <person name="Belfiori B."/>
            <person name="Cichocki N."/>
            <person name="Clum A."/>
            <person name="Dockter R.B."/>
            <person name="Fauchery L."/>
            <person name="Guy J."/>
            <person name="Iotti M."/>
            <person name="Le Tacon F."/>
            <person name="Lindquist E.A."/>
            <person name="Lipzen A."/>
            <person name="Malagnac F."/>
            <person name="Mello A."/>
            <person name="Molinier V."/>
            <person name="Miyauchi S."/>
            <person name="Poulain J."/>
            <person name="Riccioni C."/>
            <person name="Rubini A."/>
            <person name="Sitrit Y."/>
            <person name="Splivallo R."/>
            <person name="Traeger S."/>
            <person name="Wang M."/>
            <person name="Zifcakova L."/>
            <person name="Wipf D."/>
            <person name="Zambonelli A."/>
            <person name="Paolocci F."/>
            <person name="Nowrousian M."/>
            <person name="Ottonello S."/>
            <person name="Baldrian P."/>
            <person name="Spatafora J.W."/>
            <person name="Henrissat B."/>
            <person name="Nagy L.G."/>
            <person name="Aury J.M."/>
            <person name="Wincker P."/>
            <person name="Grigoriev I.V."/>
            <person name="Bonfante P."/>
            <person name="Martin F.M."/>
        </authorList>
    </citation>
    <scope>NUCLEOTIDE SEQUENCE [LARGE SCALE GENOMIC DNA]</scope>
    <source>
        <strain evidence="2 3">RN42</strain>
    </source>
</reference>
<sequence length="485" mass="55375">MNRLQPNRETGSDIVMKHVADTASCTHPSPTLLAEAECGLRIDPEISPTEDNKSQQDEEQSEPDFDHYAEPLPTAAEIAEWKASGRTYEMPTYWSYRANNILVEDPEDYQPRKLHPVNLGDIFIGSKSSYKIVDKLDFHDYDASWAVWDINAGCHRGLKIESGNQLISEREELLKVYEFLSVEAKRASEMKERRPEQKPGINFLDVPYDVFNVTGPNGSHLCTVTDACTFSLRSLNRSEFVDQKPLLQEDMNPKIRLRLMFELCKAVQVLHNGGIVHGKIDPWTVRFAYGYQSVAREVAAENLGNDIWKISVRRLDGAHLCNELDATVPKELVLPNKNFARDMREWNKAPIVCLTDFSKSRFLSHNQSEAMFDTYPHTPGNITYARDIFDLGDWCTTILADEAANYKHLSRGENEKFERELSSIAIWNPNDPEAVEGYTYETWYDKTEVEILCKVLGMMGRKDSSERASIDAVVEMLPVEWGTYE</sequence>
<evidence type="ECO:0008006" key="4">
    <source>
        <dbReference type="Google" id="ProtNLM"/>
    </source>
</evidence>
<gene>
    <name evidence="2" type="ORF">BJ508DRAFT_300301</name>
</gene>
<dbReference type="EMBL" id="ML119645">
    <property type="protein sequence ID" value="RPA87927.1"/>
    <property type="molecule type" value="Genomic_DNA"/>
</dbReference>
<proteinExistence type="predicted"/>
<dbReference type="Gene3D" id="3.30.200.20">
    <property type="entry name" value="Phosphorylase Kinase, domain 1"/>
    <property type="match status" value="1"/>
</dbReference>
<dbReference type="AlphaFoldDB" id="A0A3N4IR72"/>
<dbReference type="OrthoDB" id="5979581at2759"/>
<dbReference type="STRING" id="1160509.A0A3N4IR72"/>
<evidence type="ECO:0000313" key="2">
    <source>
        <dbReference type="EMBL" id="RPA87927.1"/>
    </source>
</evidence>
<feature type="region of interest" description="Disordered" evidence="1">
    <location>
        <begin position="44"/>
        <end position="68"/>
    </location>
</feature>
<name>A0A3N4IR72_ASCIM</name>
<accession>A0A3N4IR72</accession>
<dbReference type="Gene3D" id="1.10.510.10">
    <property type="entry name" value="Transferase(Phosphotransferase) domain 1"/>
    <property type="match status" value="1"/>
</dbReference>
<organism evidence="2 3">
    <name type="scientific">Ascobolus immersus RN42</name>
    <dbReference type="NCBI Taxonomy" id="1160509"/>
    <lineage>
        <taxon>Eukaryota</taxon>
        <taxon>Fungi</taxon>
        <taxon>Dikarya</taxon>
        <taxon>Ascomycota</taxon>
        <taxon>Pezizomycotina</taxon>
        <taxon>Pezizomycetes</taxon>
        <taxon>Pezizales</taxon>
        <taxon>Ascobolaceae</taxon>
        <taxon>Ascobolus</taxon>
    </lineage>
</organism>
<evidence type="ECO:0000313" key="3">
    <source>
        <dbReference type="Proteomes" id="UP000275078"/>
    </source>
</evidence>
<dbReference type="InterPro" id="IPR011009">
    <property type="entry name" value="Kinase-like_dom_sf"/>
</dbReference>